<dbReference type="Pfam" id="PF02811">
    <property type="entry name" value="PHP"/>
    <property type="match status" value="1"/>
</dbReference>
<evidence type="ECO:0000256" key="3">
    <source>
        <dbReference type="ARBA" id="ARBA00013085"/>
    </source>
</evidence>
<dbReference type="EC" id="3.1.3.15" evidence="3 8"/>
<evidence type="ECO:0000256" key="4">
    <source>
        <dbReference type="ARBA" id="ARBA00022605"/>
    </source>
</evidence>
<keyword evidence="5 8" id="KW-0378">Hydrolase</keyword>
<proteinExistence type="inferred from homology"/>
<dbReference type="AlphaFoldDB" id="A0A5C8ZH75"/>
<evidence type="ECO:0000256" key="2">
    <source>
        <dbReference type="ARBA" id="ARBA00009152"/>
    </source>
</evidence>
<comment type="similarity">
    <text evidence="2 8">Belongs to the PHP hydrolase family. HisK subfamily.</text>
</comment>
<keyword evidence="4 8" id="KW-0028">Amino-acid biosynthesis</keyword>
<organism evidence="10 11">
    <name type="scientific">Quadrisphaera setariae</name>
    <dbReference type="NCBI Taxonomy" id="2593304"/>
    <lineage>
        <taxon>Bacteria</taxon>
        <taxon>Bacillati</taxon>
        <taxon>Actinomycetota</taxon>
        <taxon>Actinomycetes</taxon>
        <taxon>Kineosporiales</taxon>
        <taxon>Kineosporiaceae</taxon>
        <taxon>Quadrisphaera</taxon>
    </lineage>
</organism>
<evidence type="ECO:0000256" key="6">
    <source>
        <dbReference type="ARBA" id="ARBA00023102"/>
    </source>
</evidence>
<dbReference type="GO" id="GO:0000105">
    <property type="term" value="P:L-histidine biosynthetic process"/>
    <property type="evidence" value="ECO:0007669"/>
    <property type="project" value="UniProtKB-UniRule"/>
</dbReference>
<dbReference type="InterPro" id="IPR016195">
    <property type="entry name" value="Pol/histidinol_Pase-like"/>
</dbReference>
<evidence type="ECO:0000259" key="9">
    <source>
        <dbReference type="Pfam" id="PF02811"/>
    </source>
</evidence>
<keyword evidence="11" id="KW-1185">Reference proteome</keyword>
<dbReference type="Proteomes" id="UP000321234">
    <property type="component" value="Unassembled WGS sequence"/>
</dbReference>
<dbReference type="GO" id="GO:0004401">
    <property type="term" value="F:histidinol-phosphatase activity"/>
    <property type="evidence" value="ECO:0007669"/>
    <property type="project" value="UniProtKB-UniRule"/>
</dbReference>
<feature type="domain" description="PHP" evidence="9">
    <location>
        <begin position="5"/>
        <end position="224"/>
    </location>
</feature>
<dbReference type="InterPro" id="IPR004013">
    <property type="entry name" value="PHP_dom"/>
</dbReference>
<dbReference type="GO" id="GO:0005737">
    <property type="term" value="C:cytoplasm"/>
    <property type="evidence" value="ECO:0007669"/>
    <property type="project" value="TreeGrafter"/>
</dbReference>
<dbReference type="PANTHER" id="PTHR21039">
    <property type="entry name" value="HISTIDINOL PHOSPHATASE-RELATED"/>
    <property type="match status" value="1"/>
</dbReference>
<evidence type="ECO:0000313" key="10">
    <source>
        <dbReference type="EMBL" id="TXR56588.1"/>
    </source>
</evidence>
<protein>
    <recommendedName>
        <fullName evidence="3 8">Histidinol-phosphatase</fullName>
        <shortName evidence="8">HolPase</shortName>
        <ecNumber evidence="3 8">3.1.3.15</ecNumber>
    </recommendedName>
</protein>
<dbReference type="Gene3D" id="3.20.20.140">
    <property type="entry name" value="Metal-dependent hydrolases"/>
    <property type="match status" value="1"/>
</dbReference>
<evidence type="ECO:0000256" key="1">
    <source>
        <dbReference type="ARBA" id="ARBA00004970"/>
    </source>
</evidence>
<comment type="pathway">
    <text evidence="1 8">Amino-acid biosynthesis; L-histidine biosynthesis; L-histidine from 5-phospho-alpha-D-ribose 1-diphosphate: step 8/9.</text>
</comment>
<sequence>MLPADGHVHSQFSWDAPAGDMRATCARAVEVGVPALAFTEHVDLTRWNLHGQPLPERYSGHVDDHGAFLGDALQVEAYLEEVERCREAFPGLRIWSGLELSEPHWHPDPVAELVRATCAERLVGSVHALPDLHPDAAASGRVEHVETGHGYDQRHPVDVVRAYLTEVAALAASDAPFAVLAHIDYPLRTWPASAGPIPWEALEDDVRTALSALATSGRALELNTRLPLEGRVLRWWHEAGGDAVAFGSDAHHPEALAHGFRDAAALAEACGFRPGATPFELWGRA</sequence>
<name>A0A5C8ZH75_9ACTN</name>
<evidence type="ECO:0000256" key="5">
    <source>
        <dbReference type="ARBA" id="ARBA00022801"/>
    </source>
</evidence>
<dbReference type="UniPathway" id="UPA00031">
    <property type="reaction ID" value="UER00013"/>
</dbReference>
<evidence type="ECO:0000313" key="11">
    <source>
        <dbReference type="Proteomes" id="UP000321234"/>
    </source>
</evidence>
<evidence type="ECO:0000256" key="7">
    <source>
        <dbReference type="ARBA" id="ARBA00049158"/>
    </source>
</evidence>
<keyword evidence="6 8" id="KW-0368">Histidine biosynthesis</keyword>
<comment type="catalytic activity">
    <reaction evidence="7 8">
        <text>L-histidinol phosphate + H2O = L-histidinol + phosphate</text>
        <dbReference type="Rhea" id="RHEA:14465"/>
        <dbReference type="ChEBI" id="CHEBI:15377"/>
        <dbReference type="ChEBI" id="CHEBI:43474"/>
        <dbReference type="ChEBI" id="CHEBI:57699"/>
        <dbReference type="ChEBI" id="CHEBI:57980"/>
        <dbReference type="EC" id="3.1.3.15"/>
    </reaction>
</comment>
<reference evidence="10 11" key="1">
    <citation type="submission" date="2019-07" db="EMBL/GenBank/DDBJ databases">
        <title>Quadrisphaera sp. strain DD2A genome sequencing and assembly.</title>
        <authorList>
            <person name="Kim I."/>
        </authorList>
    </citation>
    <scope>NUCLEOTIDE SEQUENCE [LARGE SCALE GENOMIC DNA]</scope>
    <source>
        <strain evidence="10 11">DD2A</strain>
    </source>
</reference>
<dbReference type="InterPro" id="IPR010140">
    <property type="entry name" value="Histidinol_P_phosphatase_HisJ"/>
</dbReference>
<gene>
    <name evidence="10" type="ORF">FMM08_07310</name>
</gene>
<evidence type="ECO:0000256" key="8">
    <source>
        <dbReference type="RuleBase" id="RU366003"/>
    </source>
</evidence>
<dbReference type="RefSeq" id="WP_147925717.1">
    <property type="nucleotide sequence ID" value="NZ_VKAC01000004.1"/>
</dbReference>
<accession>A0A5C8ZH75</accession>
<comment type="caution">
    <text evidence="10">The sequence shown here is derived from an EMBL/GenBank/DDBJ whole genome shotgun (WGS) entry which is preliminary data.</text>
</comment>
<dbReference type="EMBL" id="VKAC01000004">
    <property type="protein sequence ID" value="TXR56588.1"/>
    <property type="molecule type" value="Genomic_DNA"/>
</dbReference>
<dbReference type="PANTHER" id="PTHR21039:SF0">
    <property type="entry name" value="HISTIDINOL-PHOSPHATASE"/>
    <property type="match status" value="1"/>
</dbReference>
<dbReference type="OrthoDB" id="6637113at2"/>
<dbReference type="SUPFAM" id="SSF89550">
    <property type="entry name" value="PHP domain-like"/>
    <property type="match status" value="1"/>
</dbReference>